<evidence type="ECO:0000256" key="1">
    <source>
        <dbReference type="SAM" id="MobiDB-lite"/>
    </source>
</evidence>
<feature type="region of interest" description="Disordered" evidence="1">
    <location>
        <begin position="1"/>
        <end position="28"/>
    </location>
</feature>
<dbReference type="EMBL" id="LSRX01000088">
    <property type="protein sequence ID" value="OLQ09862.1"/>
    <property type="molecule type" value="Genomic_DNA"/>
</dbReference>
<dbReference type="AlphaFoldDB" id="A0A1Q9ER14"/>
<proteinExistence type="predicted"/>
<dbReference type="Proteomes" id="UP000186817">
    <property type="component" value="Unassembled WGS sequence"/>
</dbReference>
<gene>
    <name evidence="2" type="ORF">AK812_SmicGene6467</name>
</gene>
<protein>
    <submittedName>
        <fullName evidence="2">Uncharacterized protein</fullName>
    </submittedName>
</protein>
<evidence type="ECO:0000313" key="3">
    <source>
        <dbReference type="Proteomes" id="UP000186817"/>
    </source>
</evidence>
<evidence type="ECO:0000313" key="2">
    <source>
        <dbReference type="EMBL" id="OLQ09862.1"/>
    </source>
</evidence>
<name>A0A1Q9ER14_SYMMI</name>
<organism evidence="2 3">
    <name type="scientific">Symbiodinium microadriaticum</name>
    <name type="common">Dinoflagellate</name>
    <name type="synonym">Zooxanthella microadriatica</name>
    <dbReference type="NCBI Taxonomy" id="2951"/>
    <lineage>
        <taxon>Eukaryota</taxon>
        <taxon>Sar</taxon>
        <taxon>Alveolata</taxon>
        <taxon>Dinophyceae</taxon>
        <taxon>Suessiales</taxon>
        <taxon>Symbiodiniaceae</taxon>
        <taxon>Symbiodinium</taxon>
    </lineage>
</organism>
<accession>A0A1Q9ER14</accession>
<comment type="caution">
    <text evidence="2">The sequence shown here is derived from an EMBL/GenBank/DDBJ whole genome shotgun (WGS) entry which is preliminary data.</text>
</comment>
<reference evidence="2 3" key="1">
    <citation type="submission" date="2016-02" db="EMBL/GenBank/DDBJ databases">
        <title>Genome analysis of coral dinoflagellate symbionts highlights evolutionary adaptations to a symbiotic lifestyle.</title>
        <authorList>
            <person name="Aranda M."/>
            <person name="Li Y."/>
            <person name="Liew Y.J."/>
            <person name="Baumgarten S."/>
            <person name="Simakov O."/>
            <person name="Wilson M."/>
            <person name="Piel J."/>
            <person name="Ashoor H."/>
            <person name="Bougouffa S."/>
            <person name="Bajic V.B."/>
            <person name="Ryu T."/>
            <person name="Ravasi T."/>
            <person name="Bayer T."/>
            <person name="Micklem G."/>
            <person name="Kim H."/>
            <person name="Bhak J."/>
            <person name="Lajeunesse T.C."/>
            <person name="Voolstra C.R."/>
        </authorList>
    </citation>
    <scope>NUCLEOTIDE SEQUENCE [LARGE SCALE GENOMIC DNA]</scope>
    <source>
        <strain evidence="2 3">CCMP2467</strain>
    </source>
</reference>
<keyword evidence="3" id="KW-1185">Reference proteome</keyword>
<sequence length="91" mass="9846">MNLPGMGRLWKQSALPSEEPMSDHSGQNGDWQALFSFLGDAQQNSATARAGLHAPNNENVNGPCVDIIAEVVLRCIVGNCCVNSRTSLMFR</sequence>